<evidence type="ECO:0000313" key="2">
    <source>
        <dbReference type="Proteomes" id="UP000187203"/>
    </source>
</evidence>
<gene>
    <name evidence="1" type="ORF">COLO4_10632</name>
</gene>
<sequence>MAAYLKINWRLKTHSLTTSETSIRTQQKHLKKKFSRLCMKLDCQCCQKTRKQAWRNHSQLKK</sequence>
<comment type="caution">
    <text evidence="1">The sequence shown here is derived from an EMBL/GenBank/DDBJ whole genome shotgun (WGS) entry which is preliminary data.</text>
</comment>
<dbReference type="AlphaFoldDB" id="A0A1R3K7N5"/>
<dbReference type="Proteomes" id="UP000187203">
    <property type="component" value="Unassembled WGS sequence"/>
</dbReference>
<evidence type="ECO:0000313" key="1">
    <source>
        <dbReference type="EMBL" id="OMP03091.1"/>
    </source>
</evidence>
<proteinExistence type="predicted"/>
<reference evidence="2" key="1">
    <citation type="submission" date="2013-09" db="EMBL/GenBank/DDBJ databases">
        <title>Corchorus olitorius genome sequencing.</title>
        <authorList>
            <person name="Alam M."/>
            <person name="Haque M.S."/>
            <person name="Islam M.S."/>
            <person name="Emdad E.M."/>
            <person name="Islam M.M."/>
            <person name="Ahmed B."/>
            <person name="Halim A."/>
            <person name="Hossen Q.M.M."/>
            <person name="Hossain M.Z."/>
            <person name="Ahmed R."/>
            <person name="Khan M.M."/>
            <person name="Islam R."/>
            <person name="Rashid M.M."/>
            <person name="Khan S.A."/>
            <person name="Rahman M.S."/>
            <person name="Alam M."/>
            <person name="Yahiya A.S."/>
            <person name="Khan M.S."/>
            <person name="Azam M.S."/>
            <person name="Haque T."/>
            <person name="Lashkar M.Z.H."/>
            <person name="Akhand A.I."/>
            <person name="Morshed G."/>
            <person name="Roy S."/>
            <person name="Uddin K.S."/>
            <person name="Rabeya T."/>
            <person name="Hossain A.S."/>
            <person name="Chowdhury A."/>
            <person name="Snigdha A.R."/>
            <person name="Mortoza M.S."/>
            <person name="Matin S.A."/>
            <person name="Hoque S.M.E."/>
            <person name="Islam M.K."/>
            <person name="Roy D.K."/>
            <person name="Haider R."/>
            <person name="Moosa M.M."/>
            <person name="Elias S.M."/>
            <person name="Hasan A.M."/>
            <person name="Jahan S."/>
            <person name="Shafiuddin M."/>
            <person name="Mahmood N."/>
            <person name="Shommy N.S."/>
        </authorList>
    </citation>
    <scope>NUCLEOTIDE SEQUENCE [LARGE SCALE GENOMIC DNA]</scope>
    <source>
        <strain evidence="2">cv. O-4</strain>
    </source>
</reference>
<protein>
    <submittedName>
        <fullName evidence="1">Uncharacterized protein</fullName>
    </submittedName>
</protein>
<accession>A0A1R3K7N5</accession>
<keyword evidence="2" id="KW-1185">Reference proteome</keyword>
<name>A0A1R3K7N5_9ROSI</name>
<dbReference type="EMBL" id="AWUE01014565">
    <property type="protein sequence ID" value="OMP03091.1"/>
    <property type="molecule type" value="Genomic_DNA"/>
</dbReference>
<organism evidence="1 2">
    <name type="scientific">Corchorus olitorius</name>
    <dbReference type="NCBI Taxonomy" id="93759"/>
    <lineage>
        <taxon>Eukaryota</taxon>
        <taxon>Viridiplantae</taxon>
        <taxon>Streptophyta</taxon>
        <taxon>Embryophyta</taxon>
        <taxon>Tracheophyta</taxon>
        <taxon>Spermatophyta</taxon>
        <taxon>Magnoliopsida</taxon>
        <taxon>eudicotyledons</taxon>
        <taxon>Gunneridae</taxon>
        <taxon>Pentapetalae</taxon>
        <taxon>rosids</taxon>
        <taxon>malvids</taxon>
        <taxon>Malvales</taxon>
        <taxon>Malvaceae</taxon>
        <taxon>Grewioideae</taxon>
        <taxon>Apeibeae</taxon>
        <taxon>Corchorus</taxon>
    </lineage>
</organism>